<name>A0AAD5ITU8_ACENE</name>
<dbReference type="Proteomes" id="UP001064489">
    <property type="component" value="Chromosome 7"/>
</dbReference>
<dbReference type="PANTHER" id="PTHR47599:SF4">
    <property type="entry name" value="POLYPROTEIN"/>
    <property type="match status" value="1"/>
</dbReference>
<evidence type="ECO:0000313" key="1">
    <source>
        <dbReference type="EMBL" id="KAI9170389.1"/>
    </source>
</evidence>
<protein>
    <submittedName>
        <fullName evidence="1">Uncharacterized protein</fullName>
    </submittedName>
</protein>
<organism evidence="1 2">
    <name type="scientific">Acer negundo</name>
    <name type="common">Box elder</name>
    <dbReference type="NCBI Taxonomy" id="4023"/>
    <lineage>
        <taxon>Eukaryota</taxon>
        <taxon>Viridiplantae</taxon>
        <taxon>Streptophyta</taxon>
        <taxon>Embryophyta</taxon>
        <taxon>Tracheophyta</taxon>
        <taxon>Spermatophyta</taxon>
        <taxon>Magnoliopsida</taxon>
        <taxon>eudicotyledons</taxon>
        <taxon>Gunneridae</taxon>
        <taxon>Pentapetalae</taxon>
        <taxon>rosids</taxon>
        <taxon>malvids</taxon>
        <taxon>Sapindales</taxon>
        <taxon>Sapindaceae</taxon>
        <taxon>Hippocastanoideae</taxon>
        <taxon>Acereae</taxon>
        <taxon>Acer</taxon>
    </lineage>
</organism>
<dbReference type="Pfam" id="PF01107">
    <property type="entry name" value="MP"/>
    <property type="match status" value="1"/>
</dbReference>
<accession>A0AAD5ITU8</accession>
<sequence>MANIDYRVPDWKIHSVSKKSVFPKGIFFFKNKYTVRTTNGRISSNNEQIPIQLLDPYAIARHKQKYRYIHIGLVQVQVTPLAFNGVNGSISLFLRDKLLLGFNDSLLNVPQSSEINDHFNFFPNFMVSLEEIDILHHFILTVKFHDLQMKENCYPLALTNKIHYKWIRETTSPAAKSYGPGIETIFHQTNMRSPNDMTPRIIKRSDLQFPEDEIPEQQGNNSPGWINIPGGRIQIQFPQ</sequence>
<dbReference type="AlphaFoldDB" id="A0AAD5ITU8"/>
<reference evidence="1" key="1">
    <citation type="journal article" date="2022" name="Plant J.">
        <title>Strategies of tolerance reflected in two North American maple genomes.</title>
        <authorList>
            <person name="McEvoy S.L."/>
            <person name="Sezen U.U."/>
            <person name="Trouern-Trend A."/>
            <person name="McMahon S.M."/>
            <person name="Schaberg P.G."/>
            <person name="Yang J."/>
            <person name="Wegrzyn J.L."/>
            <person name="Swenson N.G."/>
        </authorList>
    </citation>
    <scope>NUCLEOTIDE SEQUENCE</scope>
    <source>
        <strain evidence="1">91603</strain>
    </source>
</reference>
<dbReference type="EMBL" id="JAJSOW010000104">
    <property type="protein sequence ID" value="KAI9170389.1"/>
    <property type="molecule type" value="Genomic_DNA"/>
</dbReference>
<dbReference type="InterPro" id="IPR051596">
    <property type="entry name" value="Caulimoviridae_Movement"/>
</dbReference>
<dbReference type="InterPro" id="IPR028919">
    <property type="entry name" value="Viral_movement"/>
</dbReference>
<gene>
    <name evidence="1" type="ORF">LWI28_027162</name>
</gene>
<comment type="caution">
    <text evidence="1">The sequence shown here is derived from an EMBL/GenBank/DDBJ whole genome shotgun (WGS) entry which is preliminary data.</text>
</comment>
<proteinExistence type="predicted"/>
<keyword evidence="2" id="KW-1185">Reference proteome</keyword>
<reference evidence="1" key="2">
    <citation type="submission" date="2023-02" db="EMBL/GenBank/DDBJ databases">
        <authorList>
            <person name="Swenson N.G."/>
            <person name="Wegrzyn J.L."/>
            <person name="Mcevoy S.L."/>
        </authorList>
    </citation>
    <scope>NUCLEOTIDE SEQUENCE</scope>
    <source>
        <strain evidence="1">91603</strain>
        <tissue evidence="1">Leaf</tissue>
    </source>
</reference>
<dbReference type="PANTHER" id="PTHR47599">
    <property type="entry name" value="CELL-TO-CELL MOVEMENT PROTEIN"/>
    <property type="match status" value="1"/>
</dbReference>
<evidence type="ECO:0000313" key="2">
    <source>
        <dbReference type="Proteomes" id="UP001064489"/>
    </source>
</evidence>